<feature type="compositionally biased region" description="Basic and acidic residues" evidence="2">
    <location>
        <begin position="221"/>
        <end position="232"/>
    </location>
</feature>
<evidence type="ECO:0000259" key="3">
    <source>
        <dbReference type="Pfam" id="PF21007"/>
    </source>
</evidence>
<evidence type="ECO:0000256" key="1">
    <source>
        <dbReference type="SAM" id="Coils"/>
    </source>
</evidence>
<dbReference type="PANTHER" id="PTHR33689">
    <property type="entry name" value="FAS-BINDING FACTOR 1"/>
    <property type="match status" value="1"/>
</dbReference>
<dbReference type="GO" id="GO:0060271">
    <property type="term" value="P:cilium assembly"/>
    <property type="evidence" value="ECO:0007669"/>
    <property type="project" value="InterPro"/>
</dbReference>
<name>A0A9P0D6Y5_9CUCU</name>
<feature type="compositionally biased region" description="Polar residues" evidence="2">
    <location>
        <begin position="255"/>
        <end position="275"/>
    </location>
</feature>
<organism evidence="4 5">
    <name type="scientific">Psylliodes chrysocephalus</name>
    <dbReference type="NCBI Taxonomy" id="3402493"/>
    <lineage>
        <taxon>Eukaryota</taxon>
        <taxon>Metazoa</taxon>
        <taxon>Ecdysozoa</taxon>
        <taxon>Arthropoda</taxon>
        <taxon>Hexapoda</taxon>
        <taxon>Insecta</taxon>
        <taxon>Pterygota</taxon>
        <taxon>Neoptera</taxon>
        <taxon>Endopterygota</taxon>
        <taxon>Coleoptera</taxon>
        <taxon>Polyphaga</taxon>
        <taxon>Cucujiformia</taxon>
        <taxon>Chrysomeloidea</taxon>
        <taxon>Chrysomelidae</taxon>
        <taxon>Galerucinae</taxon>
        <taxon>Alticini</taxon>
        <taxon>Psylliodes</taxon>
    </lineage>
</organism>
<feature type="domain" description="Fas-binding factor 1 C-terminal" evidence="3">
    <location>
        <begin position="388"/>
        <end position="807"/>
    </location>
</feature>
<evidence type="ECO:0000313" key="4">
    <source>
        <dbReference type="EMBL" id="CAH1115738.1"/>
    </source>
</evidence>
<feature type="region of interest" description="Disordered" evidence="2">
    <location>
        <begin position="153"/>
        <end position="174"/>
    </location>
</feature>
<keyword evidence="5" id="KW-1185">Reference proteome</keyword>
<dbReference type="InterPro" id="IPR049390">
    <property type="entry name" value="FBF1_C"/>
</dbReference>
<dbReference type="InterPro" id="IPR033561">
    <property type="entry name" value="FBF1"/>
</dbReference>
<keyword evidence="1" id="KW-0175">Coiled coil</keyword>
<dbReference type="OrthoDB" id="8195456at2759"/>
<dbReference type="GO" id="GO:0090162">
    <property type="term" value="P:establishment of epithelial cell polarity"/>
    <property type="evidence" value="ECO:0007669"/>
    <property type="project" value="InterPro"/>
</dbReference>
<feature type="coiled-coil region" evidence="1">
    <location>
        <begin position="461"/>
        <end position="492"/>
    </location>
</feature>
<feature type="coiled-coil region" evidence="1">
    <location>
        <begin position="568"/>
        <end position="602"/>
    </location>
</feature>
<feature type="region of interest" description="Disordered" evidence="2">
    <location>
        <begin position="186"/>
        <end position="275"/>
    </location>
</feature>
<dbReference type="GO" id="GO:0005814">
    <property type="term" value="C:centriole"/>
    <property type="evidence" value="ECO:0007669"/>
    <property type="project" value="TreeGrafter"/>
</dbReference>
<dbReference type="PANTHER" id="PTHR33689:SF1">
    <property type="entry name" value="FAS-BINDING FACTOR 1"/>
    <property type="match status" value="1"/>
</dbReference>
<dbReference type="Proteomes" id="UP001153636">
    <property type="component" value="Chromosome 9"/>
</dbReference>
<dbReference type="GO" id="GO:0036064">
    <property type="term" value="C:ciliary basal body"/>
    <property type="evidence" value="ECO:0007669"/>
    <property type="project" value="TreeGrafter"/>
</dbReference>
<reference evidence="4" key="1">
    <citation type="submission" date="2022-01" db="EMBL/GenBank/DDBJ databases">
        <authorList>
            <person name="King R."/>
        </authorList>
    </citation>
    <scope>NUCLEOTIDE SEQUENCE</scope>
</reference>
<evidence type="ECO:0000256" key="2">
    <source>
        <dbReference type="SAM" id="MobiDB-lite"/>
    </source>
</evidence>
<feature type="region of interest" description="Disordered" evidence="2">
    <location>
        <begin position="1"/>
        <end position="33"/>
    </location>
</feature>
<feature type="compositionally biased region" description="Basic and acidic residues" evidence="2">
    <location>
        <begin position="240"/>
        <end position="252"/>
    </location>
</feature>
<feature type="coiled-coil region" evidence="1">
    <location>
        <begin position="686"/>
        <end position="780"/>
    </location>
</feature>
<gene>
    <name evidence="4" type="ORF">PSYICH_LOCUS15354</name>
</gene>
<sequence length="870" mass="100436">MDFDLDDPLGSDDSFFEEPKAVAKRSSLTKSPEKKTLDSLLGFTTKSTENIHKSEVEDTFVKTKSTVTFEDPKPEGSNAGKSMDDWLPDSVKQDRHKKTDFLEDILSIKPKAKQERKGTSLEDILKESKANVSVKSSSLKDINATESQSDFSFTTLPERRRGRRGSGVEDNLGFGLFSDEYQVGEFYNKEKKEPPPKSAETITKSTTRGVPDWLGLGPTTRRAESPSIKKPDLTQTQSTHQKEDQVLIRQEDPPQVQQQAPAMTVPQKQLPTNELSPQNINAEIQNTYSSLHQQESLLLVSLQFKKYEETLKEIQEKQEQIIGKQDKYFQKFIDEYIIKQHMVENNIRLQQERINKQIQMIISDPSKTTFNRVKDVEDENYDGATNEETPHESLVRKIKMRHDEELFLMEESYKKQLDIIEKSTVNVEENLKNEIKNVSSLFEEKVNNLKATYEEETIYYKEKLKYMAEQHSNEIKLLKEIQNQKLEELKSEHAMQIDYIKEMKQKETNLLNEGHVLSQKIDAGIEMLGHNVKVVHEIEEKVNQRYDVLASARERSIQSKEKEVILMKNALEKSRELAENERAQLLSLVRNLELKLAEQNVNAQEDRWALQQASATLMARSKAIEREAEYSRNIVDREREQLKTLKESLLAEQEKMILQLTEEKLLLASEKAKFETSTKLTNNYEVERAKAEAETAIEEAKHLSDRLNQERSLLQRQKSEIQALKHNMADRERELEDKEVELEFLMQDAQKKLKEDKHVLAEAKRMETLYKERMKELQGQWALLSGREKKLAEEKMLLSKERLALYTSMKASKDCVLCSAGGDSQFGKVPLINSYENNFNSKITDPTSVKIRLEAMEDDESEVSKEGSHG</sequence>
<evidence type="ECO:0000313" key="5">
    <source>
        <dbReference type="Proteomes" id="UP001153636"/>
    </source>
</evidence>
<dbReference type="Pfam" id="PF21007">
    <property type="entry name" value="FBF1"/>
    <property type="match status" value="1"/>
</dbReference>
<accession>A0A9P0D6Y5</accession>
<dbReference type="GO" id="GO:0097539">
    <property type="term" value="C:ciliary transition fiber"/>
    <property type="evidence" value="ECO:0007669"/>
    <property type="project" value="InterPro"/>
</dbReference>
<protein>
    <recommendedName>
        <fullName evidence="3">Fas-binding factor 1 C-terminal domain-containing protein</fullName>
    </recommendedName>
</protein>
<dbReference type="EMBL" id="OV651821">
    <property type="protein sequence ID" value="CAH1115738.1"/>
    <property type="molecule type" value="Genomic_DNA"/>
</dbReference>
<feature type="compositionally biased region" description="Acidic residues" evidence="2">
    <location>
        <begin position="1"/>
        <end position="16"/>
    </location>
</feature>
<proteinExistence type="predicted"/>
<feature type="region of interest" description="Disordered" evidence="2">
    <location>
        <begin position="67"/>
        <end position="89"/>
    </location>
</feature>
<dbReference type="AlphaFoldDB" id="A0A9P0D6Y5"/>